<gene>
    <name evidence="1" type="ORF">GCM10009092_24830</name>
</gene>
<protein>
    <submittedName>
        <fullName evidence="1">Uncharacterized protein</fullName>
    </submittedName>
</protein>
<keyword evidence="2" id="KW-1185">Reference proteome</keyword>
<accession>A0ABN0XBL2</accession>
<reference evidence="1 2" key="1">
    <citation type="journal article" date="2019" name="Int. J. Syst. Evol. Microbiol.">
        <title>The Global Catalogue of Microorganisms (GCM) 10K type strain sequencing project: providing services to taxonomists for standard genome sequencing and annotation.</title>
        <authorList>
            <consortium name="The Broad Institute Genomics Platform"/>
            <consortium name="The Broad Institute Genome Sequencing Center for Infectious Disease"/>
            <person name="Wu L."/>
            <person name="Ma J."/>
        </authorList>
    </citation>
    <scope>NUCLEOTIDE SEQUENCE [LARGE SCALE GENOMIC DNA]</scope>
    <source>
        <strain evidence="1 2">JCM 13378</strain>
    </source>
</reference>
<dbReference type="Proteomes" id="UP001501757">
    <property type="component" value="Unassembled WGS sequence"/>
</dbReference>
<name>A0ABN0XBL2_9ALTE</name>
<proteinExistence type="predicted"/>
<dbReference type="EMBL" id="BAAAEI010000013">
    <property type="protein sequence ID" value="GAA0359643.1"/>
    <property type="molecule type" value="Genomic_DNA"/>
</dbReference>
<sequence length="114" mass="12680">MIKKIPNDNTALENVLCGSPSIRSMGGISYINQVLGGQMMPDFLQYRQASQAGVENADGEMIKVRSWIFGHRVESKQTNTNVISFRASMLSLPLVCKFTTLIDLPLDFIRIATE</sequence>
<evidence type="ECO:0000313" key="2">
    <source>
        <dbReference type="Proteomes" id="UP001501757"/>
    </source>
</evidence>
<evidence type="ECO:0000313" key="1">
    <source>
        <dbReference type="EMBL" id="GAA0359643.1"/>
    </source>
</evidence>
<organism evidence="1 2">
    <name type="scientific">Bowmanella denitrificans</name>
    <dbReference type="NCBI Taxonomy" id="366582"/>
    <lineage>
        <taxon>Bacteria</taxon>
        <taxon>Pseudomonadati</taxon>
        <taxon>Pseudomonadota</taxon>
        <taxon>Gammaproteobacteria</taxon>
        <taxon>Alteromonadales</taxon>
        <taxon>Alteromonadaceae</taxon>
        <taxon>Bowmanella</taxon>
    </lineage>
</organism>
<comment type="caution">
    <text evidence="1">The sequence shown here is derived from an EMBL/GenBank/DDBJ whole genome shotgun (WGS) entry which is preliminary data.</text>
</comment>